<dbReference type="AlphaFoldDB" id="A0A8J2NK35"/>
<dbReference type="EMBL" id="CAJVCH010012301">
    <property type="protein sequence ID" value="CAG7673102.1"/>
    <property type="molecule type" value="Genomic_DNA"/>
</dbReference>
<sequence length="86" mass="9872">ITKLLSKRKIDASVSNAVERFNSMNEVERESAHIAIVDEVSISGDVPNADINMQNELQRQEKILRLEAKVEKLKKGKQKLRGKFYF</sequence>
<gene>
    <name evidence="1" type="ORF">AFUS01_LOCUS2164</name>
</gene>
<accession>A0A8J2NK35</accession>
<name>A0A8J2NK35_9HEXA</name>
<feature type="non-terminal residue" evidence="1">
    <location>
        <position position="1"/>
    </location>
</feature>
<comment type="caution">
    <text evidence="1">The sequence shown here is derived from an EMBL/GenBank/DDBJ whole genome shotgun (WGS) entry which is preliminary data.</text>
</comment>
<dbReference type="Proteomes" id="UP000708208">
    <property type="component" value="Unassembled WGS sequence"/>
</dbReference>
<evidence type="ECO:0000313" key="1">
    <source>
        <dbReference type="EMBL" id="CAG7673102.1"/>
    </source>
</evidence>
<protein>
    <submittedName>
        <fullName evidence="1">Uncharacterized protein</fullName>
    </submittedName>
</protein>
<reference evidence="1" key="1">
    <citation type="submission" date="2021-06" db="EMBL/GenBank/DDBJ databases">
        <authorList>
            <person name="Hodson N. C."/>
            <person name="Mongue J. A."/>
            <person name="Jaron S. K."/>
        </authorList>
    </citation>
    <scope>NUCLEOTIDE SEQUENCE</scope>
</reference>
<proteinExistence type="predicted"/>
<evidence type="ECO:0000313" key="2">
    <source>
        <dbReference type="Proteomes" id="UP000708208"/>
    </source>
</evidence>
<organism evidence="1 2">
    <name type="scientific">Allacma fusca</name>
    <dbReference type="NCBI Taxonomy" id="39272"/>
    <lineage>
        <taxon>Eukaryota</taxon>
        <taxon>Metazoa</taxon>
        <taxon>Ecdysozoa</taxon>
        <taxon>Arthropoda</taxon>
        <taxon>Hexapoda</taxon>
        <taxon>Collembola</taxon>
        <taxon>Symphypleona</taxon>
        <taxon>Sminthuridae</taxon>
        <taxon>Allacma</taxon>
    </lineage>
</organism>
<keyword evidence="2" id="KW-1185">Reference proteome</keyword>